<evidence type="ECO:0000313" key="2">
    <source>
        <dbReference type="EMBL" id="RGY04059.1"/>
    </source>
</evidence>
<evidence type="ECO:0000313" key="1">
    <source>
        <dbReference type="EMBL" id="RGU58526.1"/>
    </source>
</evidence>
<dbReference type="Proteomes" id="UP000284243">
    <property type="component" value="Unassembled WGS sequence"/>
</dbReference>
<organism evidence="1 3">
    <name type="scientific">Odoribacter splanchnicus</name>
    <dbReference type="NCBI Taxonomy" id="28118"/>
    <lineage>
        <taxon>Bacteria</taxon>
        <taxon>Pseudomonadati</taxon>
        <taxon>Bacteroidota</taxon>
        <taxon>Bacteroidia</taxon>
        <taxon>Bacteroidales</taxon>
        <taxon>Odoribacteraceae</taxon>
        <taxon>Odoribacter</taxon>
    </lineage>
</organism>
<proteinExistence type="predicted"/>
<protein>
    <submittedName>
        <fullName evidence="1">Uncharacterized protein</fullName>
    </submittedName>
</protein>
<evidence type="ECO:0000313" key="4">
    <source>
        <dbReference type="Proteomes" id="UP000284434"/>
    </source>
</evidence>
<accession>A0A412TXE3</accession>
<dbReference type="EMBL" id="QRYC01000002">
    <property type="protein sequence ID" value="RGU58526.1"/>
    <property type="molecule type" value="Genomic_DNA"/>
</dbReference>
<name>A0A412TXE3_9BACT</name>
<gene>
    <name evidence="1" type="ORF">DWW57_02085</name>
    <name evidence="2" type="ORF">DXA53_16795</name>
</gene>
<reference evidence="3 4" key="1">
    <citation type="submission" date="2018-08" db="EMBL/GenBank/DDBJ databases">
        <title>A genome reference for cultivated species of the human gut microbiota.</title>
        <authorList>
            <person name="Zou Y."/>
            <person name="Xue W."/>
            <person name="Luo G."/>
        </authorList>
    </citation>
    <scope>NUCLEOTIDE SEQUENCE [LARGE SCALE GENOMIC DNA]</scope>
    <source>
        <strain evidence="1 3">AF16-14</strain>
        <strain evidence="2 4">OF03-11</strain>
    </source>
</reference>
<dbReference type="Proteomes" id="UP000284434">
    <property type="component" value="Unassembled WGS sequence"/>
</dbReference>
<sequence length="89" mass="10060">MQGNPFSVYGALALTNLEALANGEGGATGTTTGEYVYYDFNGQRWYGVENEGTGKWFPKFDKCYIQGKSCVLYYRFGKLLEWNLLYSLN</sequence>
<evidence type="ECO:0000313" key="3">
    <source>
        <dbReference type="Proteomes" id="UP000284243"/>
    </source>
</evidence>
<dbReference type="AlphaFoldDB" id="A0A412TXE3"/>
<dbReference type="RefSeq" id="WP_113028022.1">
    <property type="nucleotide sequence ID" value="NZ_CABJFF010000004.1"/>
</dbReference>
<comment type="caution">
    <text evidence="1">The sequence shown here is derived from an EMBL/GenBank/DDBJ whole genome shotgun (WGS) entry which is preliminary data.</text>
</comment>
<dbReference type="EMBL" id="QSCO01000028">
    <property type="protein sequence ID" value="RGY04059.1"/>
    <property type="molecule type" value="Genomic_DNA"/>
</dbReference>